<dbReference type="Proteomes" id="UP000033072">
    <property type="component" value="Chromosome"/>
</dbReference>
<organism evidence="2 3">
    <name type="scientific">Methanosarcina lacustris Z-7289</name>
    <dbReference type="NCBI Taxonomy" id="1434111"/>
    <lineage>
        <taxon>Archaea</taxon>
        <taxon>Methanobacteriati</taxon>
        <taxon>Methanobacteriota</taxon>
        <taxon>Stenosarchaea group</taxon>
        <taxon>Methanomicrobia</taxon>
        <taxon>Methanosarcinales</taxon>
        <taxon>Methanosarcinaceae</taxon>
        <taxon>Methanosarcina</taxon>
    </lineage>
</organism>
<feature type="transmembrane region" description="Helical" evidence="1">
    <location>
        <begin position="233"/>
        <end position="250"/>
    </location>
</feature>
<dbReference type="KEGG" id="mls:MSLAZ_2862"/>
<keyword evidence="1" id="KW-0472">Membrane</keyword>
<keyword evidence="3" id="KW-1185">Reference proteome</keyword>
<accession>A0A0E3SA86</accession>
<dbReference type="PATRIC" id="fig|1434111.4.peg.3784"/>
<proteinExistence type="predicted"/>
<gene>
    <name evidence="2" type="ORF">MSLAZ_2862</name>
</gene>
<evidence type="ECO:0000313" key="2">
    <source>
        <dbReference type="EMBL" id="AKB76123.1"/>
    </source>
</evidence>
<dbReference type="HOGENOM" id="CLU_060685_2_0_2"/>
<evidence type="ECO:0000256" key="1">
    <source>
        <dbReference type="SAM" id="Phobius"/>
    </source>
</evidence>
<protein>
    <submittedName>
        <fullName evidence="2">Uncharacterized protein</fullName>
    </submittedName>
</protein>
<evidence type="ECO:0000313" key="3">
    <source>
        <dbReference type="Proteomes" id="UP000033072"/>
    </source>
</evidence>
<dbReference type="AlphaFoldDB" id="A0A0E3SA86"/>
<name>A0A0E3SA86_9EURY</name>
<reference evidence="2 3" key="1">
    <citation type="submission" date="2014-07" db="EMBL/GenBank/DDBJ databases">
        <title>Methanogenic archaea and the global carbon cycle.</title>
        <authorList>
            <person name="Henriksen J.R."/>
            <person name="Luke J."/>
            <person name="Reinhart S."/>
            <person name="Benedict M.N."/>
            <person name="Youngblut N.D."/>
            <person name="Metcalf M.E."/>
            <person name="Whitaker R.J."/>
            <person name="Metcalf W.W."/>
        </authorList>
    </citation>
    <scope>NUCLEOTIDE SEQUENCE [LARGE SCALE GENOMIC DNA]</scope>
    <source>
        <strain evidence="2 3">Z-7289</strain>
    </source>
</reference>
<keyword evidence="1" id="KW-1133">Transmembrane helix</keyword>
<sequence length="256" mass="28617">MLSEGITFMKFAFTFIQNQSNRKKLKLLFCLSILLCLIPSPGNAATNSWELFPENPIVGDTLEIRGNDFAGETADVWVSFEKDVQVSDGTYAYLLEDVVIPPGFNNRFTVQAIGVDDLNVRVKMILWITITGKAKEGVATVSQVGVPPGTYKIRIDGKSNASDVKLRITGLQQVKVDSGSFSYKYDTKSIPSGNFEVKVGDVTKQVTLQPAESPSSEQKEDKKENVFRDWNTWKIWIEGILIGIILLLLYSRIKKR</sequence>
<keyword evidence="1" id="KW-0812">Transmembrane</keyword>
<dbReference type="EMBL" id="CP009515">
    <property type="protein sequence ID" value="AKB76123.1"/>
    <property type="molecule type" value="Genomic_DNA"/>
</dbReference>